<reference evidence="1" key="1">
    <citation type="submission" date="2021-08" db="EMBL/GenBank/DDBJ databases">
        <title>The first chromosome-level gecko genome reveals the dynamic sex chromosomes of Neotropical dwarf geckos (Sphaerodactylidae: Sphaerodactylus).</title>
        <authorList>
            <person name="Pinto B.J."/>
            <person name="Keating S.E."/>
            <person name="Gamble T."/>
        </authorList>
    </citation>
    <scope>NUCLEOTIDE SEQUENCE</scope>
    <source>
        <strain evidence="1">TG3544</strain>
    </source>
</reference>
<protein>
    <submittedName>
        <fullName evidence="1">Uncharacterized protein</fullName>
    </submittedName>
</protein>
<comment type="caution">
    <text evidence="1">The sequence shown here is derived from an EMBL/GenBank/DDBJ whole genome shotgun (WGS) entry which is preliminary data.</text>
</comment>
<name>A0ACB8FB99_9SAUR</name>
<keyword evidence="2" id="KW-1185">Reference proteome</keyword>
<accession>A0ACB8FB99</accession>
<proteinExistence type="predicted"/>
<dbReference type="Proteomes" id="UP000827872">
    <property type="component" value="Linkage Group LG08"/>
</dbReference>
<organism evidence="1 2">
    <name type="scientific">Sphaerodactylus townsendi</name>
    <dbReference type="NCBI Taxonomy" id="933632"/>
    <lineage>
        <taxon>Eukaryota</taxon>
        <taxon>Metazoa</taxon>
        <taxon>Chordata</taxon>
        <taxon>Craniata</taxon>
        <taxon>Vertebrata</taxon>
        <taxon>Euteleostomi</taxon>
        <taxon>Lepidosauria</taxon>
        <taxon>Squamata</taxon>
        <taxon>Bifurcata</taxon>
        <taxon>Gekkota</taxon>
        <taxon>Sphaerodactylidae</taxon>
        <taxon>Sphaerodactylus</taxon>
    </lineage>
</organism>
<sequence>MLFQASIDSRWLFHRKVQKELEDVFGSSQSFGYQDRKKVPYTNAVIHEIQRIQYVFLFGVPRQNEKDVHILGYHIPKRTFIVADLRSVLVDPKQWETPDKFNPNHFLDKDGNFVAKEAFLPFGAGTRVCLGEQLARIELFVFFTRLLRAFTFQIPEGVKDLSLEPVVGFTVHPIRQKLCAVPRPTV</sequence>
<evidence type="ECO:0000313" key="1">
    <source>
        <dbReference type="EMBL" id="KAH8002665.1"/>
    </source>
</evidence>
<evidence type="ECO:0000313" key="2">
    <source>
        <dbReference type="Proteomes" id="UP000827872"/>
    </source>
</evidence>
<gene>
    <name evidence="1" type="ORF">K3G42_027072</name>
</gene>
<dbReference type="EMBL" id="CM037621">
    <property type="protein sequence ID" value="KAH8002665.1"/>
    <property type="molecule type" value="Genomic_DNA"/>
</dbReference>